<feature type="signal peptide" evidence="1">
    <location>
        <begin position="1"/>
        <end position="20"/>
    </location>
</feature>
<dbReference type="EMBL" id="CP023004">
    <property type="protein sequence ID" value="AWI09050.1"/>
    <property type="molecule type" value="Genomic_DNA"/>
</dbReference>
<evidence type="ECO:0000313" key="3">
    <source>
        <dbReference type="Proteomes" id="UP000244896"/>
    </source>
</evidence>
<accession>A0A2U8E2M1</accession>
<protein>
    <recommendedName>
        <fullName evidence="4">DUF3108 domain-containing protein</fullName>
    </recommendedName>
</protein>
<keyword evidence="1" id="KW-0732">Signal</keyword>
<evidence type="ECO:0008006" key="4">
    <source>
        <dbReference type="Google" id="ProtNLM"/>
    </source>
</evidence>
<reference evidence="2 3" key="1">
    <citation type="journal article" date="2018" name="Syst. Appl. Microbiol.">
        <title>Ereboglobus luteus gen. nov. sp. nov. from cockroach guts, and new insights into the oxygen relationship of the genera Opitutus and Didymococcus (Verrucomicrobia: Opitutaceae).</title>
        <authorList>
            <person name="Tegtmeier D."/>
            <person name="Belitz A."/>
            <person name="Radek R."/>
            <person name="Heimerl T."/>
            <person name="Brune A."/>
        </authorList>
    </citation>
    <scope>NUCLEOTIDE SEQUENCE [LARGE SCALE GENOMIC DNA]</scope>
    <source>
        <strain evidence="2 3">Ho45</strain>
    </source>
</reference>
<evidence type="ECO:0000256" key="1">
    <source>
        <dbReference type="SAM" id="SignalP"/>
    </source>
</evidence>
<evidence type="ECO:0000313" key="2">
    <source>
        <dbReference type="EMBL" id="AWI09050.1"/>
    </source>
</evidence>
<feature type="chain" id="PRO_5015988285" description="DUF3108 domain-containing protein" evidence="1">
    <location>
        <begin position="21"/>
        <end position="268"/>
    </location>
</feature>
<dbReference type="Pfam" id="PF11306">
    <property type="entry name" value="DUF3108"/>
    <property type="match status" value="1"/>
</dbReference>
<organism evidence="2 3">
    <name type="scientific">Ereboglobus luteus</name>
    <dbReference type="NCBI Taxonomy" id="1796921"/>
    <lineage>
        <taxon>Bacteria</taxon>
        <taxon>Pseudomonadati</taxon>
        <taxon>Verrucomicrobiota</taxon>
        <taxon>Opitutia</taxon>
        <taxon>Opitutales</taxon>
        <taxon>Opitutaceae</taxon>
        <taxon>Ereboglobus</taxon>
    </lineage>
</organism>
<dbReference type="OrthoDB" id="191107at2"/>
<dbReference type="RefSeq" id="WP_108824864.1">
    <property type="nucleotide sequence ID" value="NZ_CP023004.1"/>
</dbReference>
<keyword evidence="3" id="KW-1185">Reference proteome</keyword>
<dbReference type="InterPro" id="IPR021457">
    <property type="entry name" value="DUF3108"/>
</dbReference>
<dbReference type="AlphaFoldDB" id="A0A2U8E2M1"/>
<dbReference type="KEGG" id="elut:CKA38_07175"/>
<dbReference type="Proteomes" id="UP000244896">
    <property type="component" value="Chromosome"/>
</dbReference>
<sequence>MNFPIRTAHIAAALIMFSFATPLPGNETIALGDGESMKFRVGWGIFPHAGEITVNAKNEIIGGLPNIRVTTRLATSGVVRKLYTLEATGDCVFDAIDGRLLAITTKSISGKKRTHAMAVFNYIAGNIRYDDFLRPERNATLPIPKSQAMDLITALVQTRAWDLKPGDSRPITAIFENDFYDLLVTATGHEKVKTPWGELDTLVLEPKPAPGSTPQGMFKKGATVRVWVSQDARRLPVKFQLGLKYGTGTAHLTDYTPPVVKKTEELKN</sequence>
<proteinExistence type="predicted"/>
<name>A0A2U8E2M1_9BACT</name>
<gene>
    <name evidence="2" type="ORF">CKA38_07175</name>
</gene>